<organism evidence="3 5">
    <name type="scientific">Streptomyces antibioticus</name>
    <dbReference type="NCBI Taxonomy" id="1890"/>
    <lineage>
        <taxon>Bacteria</taxon>
        <taxon>Bacillati</taxon>
        <taxon>Actinomycetota</taxon>
        <taxon>Actinomycetes</taxon>
        <taxon>Kitasatosporales</taxon>
        <taxon>Streptomycetaceae</taxon>
        <taxon>Streptomyces</taxon>
    </lineage>
</organism>
<evidence type="ECO:0000256" key="1">
    <source>
        <dbReference type="SAM" id="MobiDB-lite"/>
    </source>
</evidence>
<feature type="region of interest" description="Disordered" evidence="1">
    <location>
        <begin position="1"/>
        <end position="36"/>
    </location>
</feature>
<gene>
    <name evidence="2" type="ORF">AFM16_22100</name>
    <name evidence="3" type="ORF">HCX60_22505</name>
</gene>
<feature type="region of interest" description="Disordered" evidence="1">
    <location>
        <begin position="62"/>
        <end position="87"/>
    </location>
</feature>
<evidence type="ECO:0000313" key="3">
    <source>
        <dbReference type="EMBL" id="QIT45952.1"/>
    </source>
</evidence>
<dbReference type="RefSeq" id="WP_030790411.1">
    <property type="nucleotide sequence ID" value="NZ_CM007717.1"/>
</dbReference>
<reference evidence="3 5" key="2">
    <citation type="submission" date="2020-03" db="EMBL/GenBank/DDBJ databases">
        <title>Is there a link between lipid content and antibiotic production in Streptomyces?</title>
        <authorList>
            <person name="David M."/>
            <person name="Lejeune C."/>
            <person name="Abreu S."/>
            <person name="Thibessard A."/>
            <person name="Leblond P."/>
            <person name="Chaminade P."/>
            <person name="Virolle M.-J."/>
        </authorList>
    </citation>
    <scope>NUCLEOTIDE SEQUENCE [LARGE SCALE GENOMIC DNA]</scope>
    <source>
        <strain evidence="3 5">DSM 41481</strain>
    </source>
</reference>
<protein>
    <submittedName>
        <fullName evidence="3">Uncharacterized protein</fullName>
    </submittedName>
</protein>
<proteinExistence type="predicted"/>
<dbReference type="EMBL" id="CP050692">
    <property type="protein sequence ID" value="QIT45952.1"/>
    <property type="molecule type" value="Genomic_DNA"/>
</dbReference>
<accession>A0AAE7CLZ8</accession>
<evidence type="ECO:0000313" key="4">
    <source>
        <dbReference type="Proteomes" id="UP000190306"/>
    </source>
</evidence>
<keyword evidence="4" id="KW-1185">Reference proteome</keyword>
<evidence type="ECO:0000313" key="5">
    <source>
        <dbReference type="Proteomes" id="UP000502504"/>
    </source>
</evidence>
<dbReference type="Proteomes" id="UP000502504">
    <property type="component" value="Chromosome"/>
</dbReference>
<dbReference type="Proteomes" id="UP000190306">
    <property type="component" value="Chromosome"/>
</dbReference>
<sequence length="87" mass="9256">MTVSGTVEDCDSGSSPEDVTIETSKETKSKDVSGTNKYSLVFKNVPKNGRAGTATVTCEDGTSYDQKVKIKGSQNAQPAKQKINLEP</sequence>
<dbReference type="EMBL" id="LHQL01000011">
    <property type="protein sequence ID" value="OOQ48989.1"/>
    <property type="molecule type" value="Genomic_DNA"/>
</dbReference>
<evidence type="ECO:0000313" key="2">
    <source>
        <dbReference type="EMBL" id="OOQ48989.1"/>
    </source>
</evidence>
<reference evidence="2 4" key="1">
    <citation type="submission" date="2015-07" db="EMBL/GenBank/DDBJ databases">
        <title>Draft Genome Sequence of Streptomyces antibioticus, IMRU 3720 reveals insights in the evolution of actinomycin biosynthetic gene clusters in Streptomyces.</title>
        <authorList>
            <person name="Crnovcic I."/>
            <person name="Ruckert C."/>
            <person name="Kalinowksi J."/>
            <person name="Keller U."/>
        </authorList>
    </citation>
    <scope>NUCLEOTIDE SEQUENCE [LARGE SCALE GENOMIC DNA]</scope>
    <source>
        <strain evidence="2 4">DSM 41481</strain>
    </source>
</reference>
<dbReference type="GeneID" id="93956002"/>
<name>A0AAE7CLZ8_STRAT</name>
<dbReference type="AlphaFoldDB" id="A0AAE7CLZ8"/>